<evidence type="ECO:0000313" key="5">
    <source>
        <dbReference type="Proteomes" id="UP000681340"/>
    </source>
</evidence>
<comment type="caution">
    <text evidence="4">The sequence shown here is derived from an EMBL/GenBank/DDBJ whole genome shotgun (WGS) entry which is preliminary data.</text>
</comment>
<dbReference type="GO" id="GO:0004252">
    <property type="term" value="F:serine-type endopeptidase activity"/>
    <property type="evidence" value="ECO:0007669"/>
    <property type="project" value="InterPro"/>
</dbReference>
<evidence type="ECO:0000256" key="1">
    <source>
        <dbReference type="ARBA" id="ARBA00022670"/>
    </source>
</evidence>
<proteinExistence type="predicted"/>
<dbReference type="InterPro" id="IPR036034">
    <property type="entry name" value="PDZ_sf"/>
</dbReference>
<dbReference type="GO" id="GO:0006508">
    <property type="term" value="P:proteolysis"/>
    <property type="evidence" value="ECO:0007669"/>
    <property type="project" value="UniProtKB-KW"/>
</dbReference>
<dbReference type="SUPFAM" id="SSF50494">
    <property type="entry name" value="Trypsin-like serine proteases"/>
    <property type="match status" value="1"/>
</dbReference>
<dbReference type="InterPro" id="IPR001940">
    <property type="entry name" value="Peptidase_S1C"/>
</dbReference>
<name>A0A919VQK6_9ACTN</name>
<dbReference type="InterPro" id="IPR051201">
    <property type="entry name" value="Chloro_Bact_Ser_Proteases"/>
</dbReference>
<dbReference type="PANTHER" id="PTHR43343:SF3">
    <property type="entry name" value="PROTEASE DO-LIKE 8, CHLOROPLASTIC"/>
    <property type="match status" value="1"/>
</dbReference>
<keyword evidence="2" id="KW-0378">Hydrolase</keyword>
<dbReference type="AlphaFoldDB" id="A0A919VQK6"/>
<dbReference type="InterPro" id="IPR009003">
    <property type="entry name" value="Peptidase_S1_PA"/>
</dbReference>
<keyword evidence="1" id="KW-0645">Protease</keyword>
<dbReference type="SUPFAM" id="SSF50156">
    <property type="entry name" value="PDZ domain-like"/>
    <property type="match status" value="1"/>
</dbReference>
<dbReference type="SMART" id="SM00228">
    <property type="entry name" value="PDZ"/>
    <property type="match status" value="1"/>
</dbReference>
<gene>
    <name evidence="4" type="ORF">Aau02nite_48380</name>
</gene>
<reference evidence="4" key="1">
    <citation type="submission" date="2021-03" db="EMBL/GenBank/DDBJ databases">
        <title>Whole genome shotgun sequence of Actinoplanes auranticolor NBRC 12245.</title>
        <authorList>
            <person name="Komaki H."/>
            <person name="Tamura T."/>
        </authorList>
    </citation>
    <scope>NUCLEOTIDE SEQUENCE</scope>
    <source>
        <strain evidence="4">NBRC 12245</strain>
    </source>
</reference>
<organism evidence="4 5">
    <name type="scientific">Actinoplanes auranticolor</name>
    <dbReference type="NCBI Taxonomy" id="47988"/>
    <lineage>
        <taxon>Bacteria</taxon>
        <taxon>Bacillati</taxon>
        <taxon>Actinomycetota</taxon>
        <taxon>Actinomycetes</taxon>
        <taxon>Micromonosporales</taxon>
        <taxon>Micromonosporaceae</taxon>
        <taxon>Actinoplanes</taxon>
    </lineage>
</organism>
<dbReference type="Proteomes" id="UP000681340">
    <property type="component" value="Unassembled WGS sequence"/>
</dbReference>
<feature type="domain" description="PDZ" evidence="3">
    <location>
        <begin position="182"/>
        <end position="246"/>
    </location>
</feature>
<protein>
    <recommendedName>
        <fullName evidence="3">PDZ domain-containing protein</fullName>
    </recommendedName>
</protein>
<evidence type="ECO:0000313" key="4">
    <source>
        <dbReference type="EMBL" id="GIM71920.1"/>
    </source>
</evidence>
<dbReference type="Pfam" id="PF13365">
    <property type="entry name" value="Trypsin_2"/>
    <property type="match status" value="1"/>
</dbReference>
<dbReference type="PROSITE" id="PS50106">
    <property type="entry name" value="PDZ"/>
    <property type="match status" value="1"/>
</dbReference>
<dbReference type="PRINTS" id="PR00834">
    <property type="entry name" value="PROTEASES2C"/>
</dbReference>
<dbReference type="Gene3D" id="2.40.10.120">
    <property type="match status" value="1"/>
</dbReference>
<sequence length="287" mass="29163">MEPSVVTVLVGKGLGSGVVFRDGGLVLTNQHVVGDARTVQLALADGSRVDARVVGTDVVTDLAVLRAERTDLPVAQFRTELPQPGETVLAMGSPLGLMNTVTAGIISGVGREIPGSATQSRALVDLLQTDAPISPGNSGGALVDASGRVVGINDAYLPPSTGAVSIGFAIPSATALDVADDLLDDGRVTHPYLGVAVDRLTPQIAQALNTGTDRGVLVRDVVAGDPAAKAGLRPGDVITAFGGERVPTVESFLGALRGVEPGDSVELTLLRNGKQQTAKLTVGAAEQ</sequence>
<dbReference type="PANTHER" id="PTHR43343">
    <property type="entry name" value="PEPTIDASE S12"/>
    <property type="match status" value="1"/>
</dbReference>
<keyword evidence="5" id="KW-1185">Reference proteome</keyword>
<dbReference type="EMBL" id="BOQL01000038">
    <property type="protein sequence ID" value="GIM71920.1"/>
    <property type="molecule type" value="Genomic_DNA"/>
</dbReference>
<evidence type="ECO:0000259" key="3">
    <source>
        <dbReference type="PROSITE" id="PS50106"/>
    </source>
</evidence>
<accession>A0A919VQK6</accession>
<evidence type="ECO:0000256" key="2">
    <source>
        <dbReference type="ARBA" id="ARBA00022801"/>
    </source>
</evidence>
<dbReference type="InterPro" id="IPR001478">
    <property type="entry name" value="PDZ"/>
</dbReference>
<dbReference type="Gene3D" id="2.30.42.10">
    <property type="match status" value="1"/>
</dbReference>
<dbReference type="Pfam" id="PF13180">
    <property type="entry name" value="PDZ_2"/>
    <property type="match status" value="1"/>
</dbReference>